<dbReference type="OrthoDB" id="15318at2759"/>
<dbReference type="AlphaFoldDB" id="A0A1J8QI76"/>
<sequence>VFCDDLSTEKHTRLSHDIERPRSQEDIFGFIKALGNSFIPSYMPILERRMSMPSTNQQRRWHLLRRGRSVEFDLVYDKGTKFGLIAPSERIDGILMGLPETARWEYMTDMGSDPESEEGRLVAALKRPVDWLGLDK</sequence>
<evidence type="ECO:0000256" key="6">
    <source>
        <dbReference type="ARBA" id="ARBA00023244"/>
    </source>
</evidence>
<keyword evidence="5" id="KW-0560">Oxidoreductase</keyword>
<comment type="caution">
    <text evidence="7">The sequence shown here is derived from an EMBL/GenBank/DDBJ whole genome shotgun (WGS) entry which is preliminary data.</text>
</comment>
<dbReference type="EMBL" id="LVVM01000492">
    <property type="protein sequence ID" value="OJA20621.1"/>
    <property type="molecule type" value="Genomic_DNA"/>
</dbReference>
<dbReference type="Gene3D" id="3.40.1500.10">
    <property type="entry name" value="Coproporphyrinogen III oxidase, aerobic"/>
    <property type="match status" value="1"/>
</dbReference>
<dbReference type="EC" id="1.3.3.3" evidence="4"/>
<dbReference type="InterPro" id="IPR036406">
    <property type="entry name" value="Coprogen_oxidase_aer_sf"/>
</dbReference>
<feature type="non-terminal residue" evidence="7">
    <location>
        <position position="136"/>
    </location>
</feature>
<comment type="pathway">
    <text evidence="1">Porphyrin-containing compound metabolism; protoporphyrin-IX biosynthesis; protoporphyrinogen-IX from coproporphyrinogen-III (O2 route): step 1/1.</text>
</comment>
<evidence type="ECO:0000256" key="2">
    <source>
        <dbReference type="ARBA" id="ARBA00010644"/>
    </source>
</evidence>
<dbReference type="PRINTS" id="PR00073">
    <property type="entry name" value="COPRGNOXDASE"/>
</dbReference>
<evidence type="ECO:0000256" key="4">
    <source>
        <dbReference type="ARBA" id="ARBA00012869"/>
    </source>
</evidence>
<proteinExistence type="inferred from homology"/>
<dbReference type="GO" id="GO:0005737">
    <property type="term" value="C:cytoplasm"/>
    <property type="evidence" value="ECO:0007669"/>
    <property type="project" value="TreeGrafter"/>
</dbReference>
<dbReference type="GO" id="GO:0004109">
    <property type="term" value="F:coproporphyrinogen oxidase activity"/>
    <property type="evidence" value="ECO:0007669"/>
    <property type="project" value="UniProtKB-EC"/>
</dbReference>
<dbReference type="GO" id="GO:0006782">
    <property type="term" value="P:protoporphyrinogen IX biosynthetic process"/>
    <property type="evidence" value="ECO:0007669"/>
    <property type="project" value="UniProtKB-UniPathway"/>
</dbReference>
<dbReference type="InterPro" id="IPR001260">
    <property type="entry name" value="Coprogen_oxidase_aer"/>
</dbReference>
<evidence type="ECO:0000313" key="8">
    <source>
        <dbReference type="Proteomes" id="UP000183567"/>
    </source>
</evidence>
<comment type="subunit">
    <text evidence="3">Homodimer.</text>
</comment>
<keyword evidence="8" id="KW-1185">Reference proteome</keyword>
<feature type="non-terminal residue" evidence="7">
    <location>
        <position position="1"/>
    </location>
</feature>
<keyword evidence="6" id="KW-0627">Porphyrin biosynthesis</keyword>
<evidence type="ECO:0000256" key="5">
    <source>
        <dbReference type="ARBA" id="ARBA00023002"/>
    </source>
</evidence>
<accession>A0A1J8QI76</accession>
<dbReference type="UniPathway" id="UPA00251">
    <property type="reaction ID" value="UER00322"/>
</dbReference>
<evidence type="ECO:0000256" key="3">
    <source>
        <dbReference type="ARBA" id="ARBA00011738"/>
    </source>
</evidence>
<dbReference type="STRING" id="180088.A0A1J8QI76"/>
<name>A0A1J8QI76_9AGAM</name>
<dbReference type="PANTHER" id="PTHR10755">
    <property type="entry name" value="COPROPORPHYRINOGEN III OXIDASE, MITOCHONDRIAL"/>
    <property type="match status" value="1"/>
</dbReference>
<dbReference type="PANTHER" id="PTHR10755:SF0">
    <property type="entry name" value="OXYGEN-DEPENDENT COPROPORPHYRINOGEN-III OXIDASE, MITOCHONDRIAL"/>
    <property type="match status" value="1"/>
</dbReference>
<dbReference type="SUPFAM" id="SSF102886">
    <property type="entry name" value="Coproporphyrinogen III oxidase"/>
    <property type="match status" value="1"/>
</dbReference>
<evidence type="ECO:0000313" key="7">
    <source>
        <dbReference type="EMBL" id="OJA20621.1"/>
    </source>
</evidence>
<comment type="similarity">
    <text evidence="2">Belongs to the aerobic coproporphyrinogen-III oxidase family.</text>
</comment>
<reference evidence="7 8" key="1">
    <citation type="submission" date="2016-03" db="EMBL/GenBank/DDBJ databases">
        <title>Comparative genomics of the ectomycorrhizal sister species Rhizopogon vinicolor and Rhizopogon vesiculosus (Basidiomycota: Boletales) reveals a divergence of the mating type B locus.</title>
        <authorList>
            <person name="Mujic A.B."/>
            <person name="Kuo A."/>
            <person name="Tritt A."/>
            <person name="Lipzen A."/>
            <person name="Chen C."/>
            <person name="Johnson J."/>
            <person name="Sharma A."/>
            <person name="Barry K."/>
            <person name="Grigoriev I.V."/>
            <person name="Spatafora J.W."/>
        </authorList>
    </citation>
    <scope>NUCLEOTIDE SEQUENCE [LARGE SCALE GENOMIC DNA]</scope>
    <source>
        <strain evidence="7 8">AM-OR11-056</strain>
    </source>
</reference>
<protein>
    <recommendedName>
        <fullName evidence="4">coproporphyrinogen oxidase</fullName>
        <ecNumber evidence="4">1.3.3.3</ecNumber>
    </recommendedName>
</protein>
<organism evidence="7 8">
    <name type="scientific">Rhizopogon vesiculosus</name>
    <dbReference type="NCBI Taxonomy" id="180088"/>
    <lineage>
        <taxon>Eukaryota</taxon>
        <taxon>Fungi</taxon>
        <taxon>Dikarya</taxon>
        <taxon>Basidiomycota</taxon>
        <taxon>Agaricomycotina</taxon>
        <taxon>Agaricomycetes</taxon>
        <taxon>Agaricomycetidae</taxon>
        <taxon>Boletales</taxon>
        <taxon>Suillineae</taxon>
        <taxon>Rhizopogonaceae</taxon>
        <taxon>Rhizopogon</taxon>
    </lineage>
</organism>
<gene>
    <name evidence="7" type="ORF">AZE42_10652</name>
</gene>
<dbReference type="Proteomes" id="UP000183567">
    <property type="component" value="Unassembled WGS sequence"/>
</dbReference>
<dbReference type="Pfam" id="PF01218">
    <property type="entry name" value="Coprogen_oxidas"/>
    <property type="match status" value="1"/>
</dbReference>
<evidence type="ECO:0000256" key="1">
    <source>
        <dbReference type="ARBA" id="ARBA00005168"/>
    </source>
</evidence>